<dbReference type="InterPro" id="IPR001670">
    <property type="entry name" value="ADH_Fe/GldA"/>
</dbReference>
<evidence type="ECO:0000313" key="7">
    <source>
        <dbReference type="EMBL" id="RFS86079.1"/>
    </source>
</evidence>
<feature type="domain" description="Alcohol dehydrogenase iron-type/glycerol dehydrogenase GldA" evidence="5">
    <location>
        <begin position="21"/>
        <end position="162"/>
    </location>
</feature>
<dbReference type="GO" id="GO:0004022">
    <property type="term" value="F:alcohol dehydrogenase (NAD+) activity"/>
    <property type="evidence" value="ECO:0007669"/>
    <property type="project" value="TreeGrafter"/>
</dbReference>
<dbReference type="Gene3D" id="1.20.1090.10">
    <property type="entry name" value="Dehydroquinate synthase-like - alpha domain"/>
    <property type="match status" value="1"/>
</dbReference>
<evidence type="ECO:0000256" key="1">
    <source>
        <dbReference type="ARBA" id="ARBA00007358"/>
    </source>
</evidence>
<proteinExistence type="inferred from homology"/>
<organism evidence="7 8">
    <name type="scientific">Actinomadura spongiicola</name>
    <dbReference type="NCBI Taxonomy" id="2303421"/>
    <lineage>
        <taxon>Bacteria</taxon>
        <taxon>Bacillati</taxon>
        <taxon>Actinomycetota</taxon>
        <taxon>Actinomycetes</taxon>
        <taxon>Streptosporangiales</taxon>
        <taxon>Thermomonosporaceae</taxon>
        <taxon>Actinomadura</taxon>
    </lineage>
</organism>
<feature type="region of interest" description="Disordered" evidence="4">
    <location>
        <begin position="334"/>
        <end position="354"/>
    </location>
</feature>
<comment type="similarity">
    <text evidence="1">Belongs to the iron-containing alcohol dehydrogenase family.</text>
</comment>
<sequence length="354" mass="36457">MTNEPGASAADIAVHETFAVRVLLGRGASDRIADEAARLDARRVLLVSTPSAAATADRVAAALGERLAARFGRPVKHVPVEVTAQAMALVGDADADCVVAIGGGSAIGLGKAVSRRTGMPQIAVPTTYSGSEATPTVGETENGVKTTHRDPALTPGTVVYDPDLTLTMPSGLTRTSAVNALAHAVEALWSPDATMITDALATEAAAGVLSALPEVLADPTGPEARGRLQSAAWLAGLCLSQIRTGLHHQLAHVLGGAYDLPHAELHTMLLPHVMAFNLPSAPAAASRLARIAGRDPVDAVAELARAHEGPTRLSDLGVPREDLRGVAERVAAAPYPNPRPLTPDAVEGVLDEAW</sequence>
<evidence type="ECO:0000256" key="4">
    <source>
        <dbReference type="SAM" id="MobiDB-lite"/>
    </source>
</evidence>
<dbReference type="PANTHER" id="PTHR11496:SF102">
    <property type="entry name" value="ALCOHOL DEHYDROGENASE 4"/>
    <property type="match status" value="1"/>
</dbReference>
<evidence type="ECO:0000313" key="8">
    <source>
        <dbReference type="Proteomes" id="UP000262882"/>
    </source>
</evidence>
<keyword evidence="3" id="KW-0520">NAD</keyword>
<evidence type="ECO:0000256" key="2">
    <source>
        <dbReference type="ARBA" id="ARBA00023002"/>
    </source>
</evidence>
<dbReference type="SUPFAM" id="SSF56796">
    <property type="entry name" value="Dehydroquinate synthase-like"/>
    <property type="match status" value="1"/>
</dbReference>
<keyword evidence="8" id="KW-1185">Reference proteome</keyword>
<dbReference type="Pfam" id="PF00465">
    <property type="entry name" value="Fe-ADH"/>
    <property type="match status" value="1"/>
</dbReference>
<dbReference type="Pfam" id="PF25137">
    <property type="entry name" value="ADH_Fe_C"/>
    <property type="match status" value="1"/>
</dbReference>
<reference evidence="7 8" key="1">
    <citation type="submission" date="2018-08" db="EMBL/GenBank/DDBJ databases">
        <title>Actinomadura spongicola sp. nov., isolated from marine sponge Leucetta chagosensis.</title>
        <authorList>
            <person name="Li L."/>
            <person name="Lin H.W."/>
        </authorList>
    </citation>
    <scope>NUCLEOTIDE SEQUENCE [LARGE SCALE GENOMIC DNA]</scope>
    <source>
        <strain evidence="7 8">LHW52907</strain>
    </source>
</reference>
<dbReference type="EMBL" id="QVNQ01000002">
    <property type="protein sequence ID" value="RFS86079.1"/>
    <property type="molecule type" value="Genomic_DNA"/>
</dbReference>
<keyword evidence="2" id="KW-0560">Oxidoreductase</keyword>
<dbReference type="OrthoDB" id="3812122at2"/>
<dbReference type="InterPro" id="IPR034786">
    <property type="entry name" value="MAR"/>
</dbReference>
<dbReference type="Proteomes" id="UP000262882">
    <property type="component" value="Unassembled WGS sequence"/>
</dbReference>
<dbReference type="PANTHER" id="PTHR11496">
    <property type="entry name" value="ALCOHOL DEHYDROGENASE"/>
    <property type="match status" value="1"/>
</dbReference>
<dbReference type="InterPro" id="IPR039697">
    <property type="entry name" value="Alcohol_dehydrogenase_Fe"/>
</dbReference>
<protein>
    <submittedName>
        <fullName evidence="7">Maleylacetate reductase</fullName>
    </submittedName>
</protein>
<feature type="region of interest" description="Disordered" evidence="4">
    <location>
        <begin position="125"/>
        <end position="151"/>
    </location>
</feature>
<evidence type="ECO:0000259" key="6">
    <source>
        <dbReference type="Pfam" id="PF25137"/>
    </source>
</evidence>
<feature type="domain" description="Fe-containing alcohol dehydrogenase-like C-terminal" evidence="6">
    <location>
        <begin position="175"/>
        <end position="353"/>
    </location>
</feature>
<dbReference type="CDD" id="cd08177">
    <property type="entry name" value="MAR"/>
    <property type="match status" value="1"/>
</dbReference>
<evidence type="ECO:0000256" key="3">
    <source>
        <dbReference type="ARBA" id="ARBA00023027"/>
    </source>
</evidence>
<dbReference type="GO" id="GO:0018506">
    <property type="term" value="F:maleylacetate reductase activity"/>
    <property type="evidence" value="ECO:0007669"/>
    <property type="project" value="InterPro"/>
</dbReference>
<dbReference type="InterPro" id="IPR056798">
    <property type="entry name" value="ADH_Fe_C"/>
</dbReference>
<dbReference type="AlphaFoldDB" id="A0A372GLU4"/>
<evidence type="ECO:0000259" key="5">
    <source>
        <dbReference type="Pfam" id="PF00465"/>
    </source>
</evidence>
<gene>
    <name evidence="7" type="ORF">D0T12_05460</name>
</gene>
<dbReference type="Gene3D" id="3.40.50.1970">
    <property type="match status" value="1"/>
</dbReference>
<feature type="compositionally biased region" description="Polar residues" evidence="4">
    <location>
        <begin position="125"/>
        <end position="145"/>
    </location>
</feature>
<comment type="caution">
    <text evidence="7">The sequence shown here is derived from an EMBL/GenBank/DDBJ whole genome shotgun (WGS) entry which is preliminary data.</text>
</comment>
<dbReference type="GO" id="GO:0046872">
    <property type="term" value="F:metal ion binding"/>
    <property type="evidence" value="ECO:0007669"/>
    <property type="project" value="InterPro"/>
</dbReference>
<name>A0A372GLU4_9ACTN</name>
<accession>A0A372GLU4</accession>